<evidence type="ECO:0000313" key="2">
    <source>
        <dbReference type="Proteomes" id="UP000009026"/>
    </source>
</evidence>
<keyword evidence="2" id="KW-1185">Reference proteome</keyword>
<dbReference type="PATRIC" id="fig|1297742.4.peg.448"/>
<dbReference type="Proteomes" id="UP000009026">
    <property type="component" value="Chromosome"/>
</dbReference>
<dbReference type="RefSeq" id="WP_002637021.1">
    <property type="nucleotide sequence ID" value="NZ_CP012109.1"/>
</dbReference>
<dbReference type="OrthoDB" id="5513099at2"/>
<sequence>MPRYFWLLEDWTALAAYKGDFNAAHKWGLPGLAKCPGCGATWASTGHNYPAVDLSALPEQHEFLKARPEPFAEFMRLQALVRPLAPPGVALPPGTLFGPLVGTARGDLGPLTWQGSYLLLLRRDAFEALQAEGVLDPASRKAELRFRQKAAPEYLEPQVELRGQLHSDCYPPDQRPPCTTCGRFGMTLPDDPILDAASLPTDRDLFRVGNFATVLIGTERFKDAVQRLGLEGIAFREIPTR</sequence>
<dbReference type="eggNOG" id="ENOG502ZZV4">
    <property type="taxonomic scope" value="Bacteria"/>
</dbReference>
<proteinExistence type="predicted"/>
<protein>
    <submittedName>
        <fullName evidence="1">Uncharacterized protein</fullName>
    </submittedName>
</protein>
<dbReference type="EMBL" id="CP012109">
    <property type="protein sequence ID" value="AKQ63530.1"/>
    <property type="molecule type" value="Genomic_DNA"/>
</dbReference>
<dbReference type="KEGG" id="mym:A176_000442"/>
<accession>A0A0H4WQE4</accession>
<gene>
    <name evidence="1" type="ORF">A176_000442</name>
</gene>
<dbReference type="NCBIfam" id="TIGR02264">
    <property type="entry name" value="gmx_para_CXXCG"/>
    <property type="match status" value="1"/>
</dbReference>
<organism evidence="1 2">
    <name type="scientific">Pseudomyxococcus hansupus</name>
    <dbReference type="NCBI Taxonomy" id="1297742"/>
    <lineage>
        <taxon>Bacteria</taxon>
        <taxon>Pseudomonadati</taxon>
        <taxon>Myxococcota</taxon>
        <taxon>Myxococcia</taxon>
        <taxon>Myxococcales</taxon>
        <taxon>Cystobacterineae</taxon>
        <taxon>Myxococcaceae</taxon>
        <taxon>Pseudomyxococcus</taxon>
    </lineage>
</organism>
<name>A0A0H4WQE4_9BACT</name>
<dbReference type="AlphaFoldDB" id="A0A0H4WQE4"/>
<evidence type="ECO:0000313" key="1">
    <source>
        <dbReference type="EMBL" id="AKQ63530.1"/>
    </source>
</evidence>
<dbReference type="Pfam" id="PF09535">
    <property type="entry name" value="Gmx_para_CXXCG"/>
    <property type="match status" value="1"/>
</dbReference>
<dbReference type="InterPro" id="IPR011750">
    <property type="entry name" value="Gmx_para_CXXCG"/>
</dbReference>
<reference evidence="1 2" key="1">
    <citation type="journal article" date="2016" name="PLoS ONE">
        <title>Complete Genome Sequence and Comparative Genomics of a Novel Myxobacterium Myxococcus hansupus.</title>
        <authorList>
            <person name="Sharma G."/>
            <person name="Narwani T."/>
            <person name="Subramanian S."/>
        </authorList>
    </citation>
    <scope>NUCLEOTIDE SEQUENCE [LARGE SCALE GENOMIC DNA]</scope>
    <source>
        <strain evidence="2">mixupus</strain>
    </source>
</reference>